<evidence type="ECO:0000313" key="2">
    <source>
        <dbReference type="Proteomes" id="UP000023152"/>
    </source>
</evidence>
<evidence type="ECO:0000313" key="1">
    <source>
        <dbReference type="EMBL" id="ETO05050.1"/>
    </source>
</evidence>
<dbReference type="Proteomes" id="UP000023152">
    <property type="component" value="Unassembled WGS sequence"/>
</dbReference>
<accession>X6LWE9</accession>
<reference evidence="1 2" key="1">
    <citation type="journal article" date="2013" name="Curr. Biol.">
        <title>The Genome of the Foraminiferan Reticulomyxa filosa.</title>
        <authorList>
            <person name="Glockner G."/>
            <person name="Hulsmann N."/>
            <person name="Schleicher M."/>
            <person name="Noegel A.A."/>
            <person name="Eichinger L."/>
            <person name="Gallinger C."/>
            <person name="Pawlowski J."/>
            <person name="Sierra R."/>
            <person name="Euteneuer U."/>
            <person name="Pillet L."/>
            <person name="Moustafa A."/>
            <person name="Platzer M."/>
            <person name="Groth M."/>
            <person name="Szafranski K."/>
            <person name="Schliwa M."/>
        </authorList>
    </citation>
    <scope>NUCLEOTIDE SEQUENCE [LARGE SCALE GENOMIC DNA]</scope>
</reference>
<dbReference type="EMBL" id="ASPP01028603">
    <property type="protein sequence ID" value="ETO05050.1"/>
    <property type="molecule type" value="Genomic_DNA"/>
</dbReference>
<dbReference type="OrthoDB" id="7614088at2759"/>
<protein>
    <recommendedName>
        <fullName evidence="3">Viral A-type inclusion protein</fullName>
    </recommendedName>
</protein>
<sequence length="749" mass="86332">VVETTKAAINSCNFREAEEKIKLVRRITRILGHRFQQISLDNSNEEKMKEQSGKIVNSVDELEKQLESVLKNVVNKYKEIKLSGCQFNPYASNPPKALYDKLDKVMQIAATSNYREAWEEIEGDITKKVRDLLLDAREKVTNSNSRESEACIRLCESVLNSLPEHVQEILKDEIQQCREDIKYEIENALKEVEQVMQKKNVQDINELLSRCNSNQEKTIKSGVDKMAREIVSRIDKQWMDGETSEALSSMEELYRFKNTFKKKMPDLDRYFINARDSLSSSFDKYQKHIITTFESVDRGTTGLEWTEKAFDFVLICLEVKTNPTGDIDPDELLPLNFNEKIKELDSKTYNYFVSLQQRFKKSMEAMNVEELHAVLNVMKTVGNEGPFLQKVRAFMKKKTVCGISDDSTFKLFTYSEMIRDLNSYLEKMVDEVIGDGIINATTKANDVDRERFFNQVKDKLNFLKQISQLKGHVTNTQKLESCETVLEKEVQDLAKKNAEISKWNSTSCSEINLYYKCFTVMQKNGILLNVMKPQIDAIEDMVKNRVEQIEKDAITDLGVEHVLPRLLSMKEISVHIFDFKAMVDKRIDELLSAYKRHNSKNGMSISLLALQLEKDPSGIGYNVALFNVKTQSHGIDHVLKKVETKGVKIDEAKLEKKYEDFNTIYRKLIQDNLAEKPTLSMLVSNIKMITRGIEQKPDNVDWSATIRNKIPDLMAHIFALWTLQNAQFYFDAKGADNQDSYLLQPHAAQ</sequence>
<feature type="non-terminal residue" evidence="1">
    <location>
        <position position="1"/>
    </location>
</feature>
<name>X6LWE9_RETFI</name>
<organism evidence="1 2">
    <name type="scientific">Reticulomyxa filosa</name>
    <dbReference type="NCBI Taxonomy" id="46433"/>
    <lineage>
        <taxon>Eukaryota</taxon>
        <taxon>Sar</taxon>
        <taxon>Rhizaria</taxon>
        <taxon>Retaria</taxon>
        <taxon>Foraminifera</taxon>
        <taxon>Monothalamids</taxon>
        <taxon>Reticulomyxidae</taxon>
        <taxon>Reticulomyxa</taxon>
    </lineage>
</organism>
<feature type="non-terminal residue" evidence="1">
    <location>
        <position position="749"/>
    </location>
</feature>
<dbReference type="AlphaFoldDB" id="X6LWE9"/>
<proteinExistence type="predicted"/>
<keyword evidence="2" id="KW-1185">Reference proteome</keyword>
<evidence type="ECO:0008006" key="3">
    <source>
        <dbReference type="Google" id="ProtNLM"/>
    </source>
</evidence>
<gene>
    <name evidence="1" type="ORF">RFI_32346</name>
</gene>
<comment type="caution">
    <text evidence="1">The sequence shown here is derived from an EMBL/GenBank/DDBJ whole genome shotgun (WGS) entry which is preliminary data.</text>
</comment>